<protein>
    <submittedName>
        <fullName evidence="1">Uncharacterized protein</fullName>
    </submittedName>
</protein>
<comment type="caution">
    <text evidence="1">The sequence shown here is derived from an EMBL/GenBank/DDBJ whole genome shotgun (WGS) entry which is preliminary data.</text>
</comment>
<reference evidence="2" key="1">
    <citation type="journal article" date="2022" name="Mol. Ecol. Resour.">
        <title>The genomes of chicory, endive, great burdock and yacon provide insights into Asteraceae palaeo-polyploidization history and plant inulin production.</title>
        <authorList>
            <person name="Fan W."/>
            <person name="Wang S."/>
            <person name="Wang H."/>
            <person name="Wang A."/>
            <person name="Jiang F."/>
            <person name="Liu H."/>
            <person name="Zhao H."/>
            <person name="Xu D."/>
            <person name="Zhang Y."/>
        </authorList>
    </citation>
    <scope>NUCLEOTIDE SEQUENCE [LARGE SCALE GENOMIC DNA]</scope>
    <source>
        <strain evidence="2">cv. Yunnan</strain>
    </source>
</reference>
<dbReference type="EMBL" id="CM042024">
    <property type="protein sequence ID" value="KAI3811273.1"/>
    <property type="molecule type" value="Genomic_DNA"/>
</dbReference>
<keyword evidence="2" id="KW-1185">Reference proteome</keyword>
<accession>A0ACB9IUB8</accession>
<dbReference type="Proteomes" id="UP001056120">
    <property type="component" value="Linkage Group LG07"/>
</dbReference>
<evidence type="ECO:0000313" key="2">
    <source>
        <dbReference type="Proteomes" id="UP001056120"/>
    </source>
</evidence>
<reference evidence="1 2" key="2">
    <citation type="journal article" date="2022" name="Mol. Ecol. Resour.">
        <title>The genomes of chicory, endive, great burdock and yacon provide insights into Asteraceae paleo-polyploidization history and plant inulin production.</title>
        <authorList>
            <person name="Fan W."/>
            <person name="Wang S."/>
            <person name="Wang H."/>
            <person name="Wang A."/>
            <person name="Jiang F."/>
            <person name="Liu H."/>
            <person name="Zhao H."/>
            <person name="Xu D."/>
            <person name="Zhang Y."/>
        </authorList>
    </citation>
    <scope>NUCLEOTIDE SEQUENCE [LARGE SCALE GENOMIC DNA]</scope>
    <source>
        <strain evidence="2">cv. Yunnan</strain>
        <tissue evidence="1">Leaves</tissue>
    </source>
</reference>
<proteinExistence type="predicted"/>
<name>A0ACB9IUB8_9ASTR</name>
<evidence type="ECO:0000313" key="1">
    <source>
        <dbReference type="EMBL" id="KAI3811273.1"/>
    </source>
</evidence>
<gene>
    <name evidence="1" type="ORF">L1987_20993</name>
</gene>
<sequence length="212" mass="22310">MQSSRPFVLVLSQDDLKDGPVDDSSDDPSSTIDWVVAGISTTDGDGGGGFFHSKKSSDISSPEGSNSPRSTGSSSNSPIKSDKKKAKSTTKDEHHPLIGSSFRQNQVKDASNSTSISKDHSRSKKDGAQNIQITSSSTGKPSLEAGTASRSSNLIRNGAAEGPATVSPILASSLGSNRIKTRSGPLPHESFFKFDSSNSKNKAGNKLSFTWY</sequence>
<organism evidence="1 2">
    <name type="scientific">Smallanthus sonchifolius</name>
    <dbReference type="NCBI Taxonomy" id="185202"/>
    <lineage>
        <taxon>Eukaryota</taxon>
        <taxon>Viridiplantae</taxon>
        <taxon>Streptophyta</taxon>
        <taxon>Embryophyta</taxon>
        <taxon>Tracheophyta</taxon>
        <taxon>Spermatophyta</taxon>
        <taxon>Magnoliopsida</taxon>
        <taxon>eudicotyledons</taxon>
        <taxon>Gunneridae</taxon>
        <taxon>Pentapetalae</taxon>
        <taxon>asterids</taxon>
        <taxon>campanulids</taxon>
        <taxon>Asterales</taxon>
        <taxon>Asteraceae</taxon>
        <taxon>Asteroideae</taxon>
        <taxon>Heliantheae alliance</taxon>
        <taxon>Millerieae</taxon>
        <taxon>Smallanthus</taxon>
    </lineage>
</organism>